<proteinExistence type="predicted"/>
<protein>
    <submittedName>
        <fullName evidence="1">Unannotated protein</fullName>
    </submittedName>
</protein>
<dbReference type="InterPro" id="IPR017850">
    <property type="entry name" value="Alkaline_phosphatase_core_sf"/>
</dbReference>
<dbReference type="PANTHER" id="PTHR10151:SF120">
    <property type="entry name" value="BIS(5'-ADENOSYL)-TRIPHOSPHATASE"/>
    <property type="match status" value="1"/>
</dbReference>
<evidence type="ECO:0000313" key="1">
    <source>
        <dbReference type="EMBL" id="CAB4535238.1"/>
    </source>
</evidence>
<dbReference type="InterPro" id="IPR002591">
    <property type="entry name" value="Phosphodiest/P_Trfase"/>
</dbReference>
<dbReference type="EMBL" id="CAEZSC010000037">
    <property type="protein sequence ID" value="CAB4535238.1"/>
    <property type="molecule type" value="Genomic_DNA"/>
</dbReference>
<gene>
    <name evidence="1" type="ORF">UFOPK1380_00712</name>
</gene>
<dbReference type="PANTHER" id="PTHR10151">
    <property type="entry name" value="ECTONUCLEOTIDE PYROPHOSPHATASE/PHOSPHODIESTERASE"/>
    <property type="match status" value="1"/>
</dbReference>
<accession>A0A6J6BA86</accession>
<reference evidence="1" key="1">
    <citation type="submission" date="2020-05" db="EMBL/GenBank/DDBJ databases">
        <authorList>
            <person name="Chiriac C."/>
            <person name="Salcher M."/>
            <person name="Ghai R."/>
            <person name="Kavagutti S V."/>
        </authorList>
    </citation>
    <scope>NUCLEOTIDE SEQUENCE</scope>
</reference>
<dbReference type="SUPFAM" id="SSF53649">
    <property type="entry name" value="Alkaline phosphatase-like"/>
    <property type="match status" value="1"/>
</dbReference>
<name>A0A6J6BA86_9ZZZZ</name>
<dbReference type="Gene3D" id="3.40.720.10">
    <property type="entry name" value="Alkaline Phosphatase, subunit A"/>
    <property type="match status" value="1"/>
</dbReference>
<sequence length="371" mass="39626">MPTPNLTRGLAQLSNSIFASLGVSGLADEMAIGESPSGRECFVLIDGMGQAAIDKYGSHFPIFAQFLAQPSISSYFPSTTAVSLSSIGTGVLPGVHGMLGYTVRVPRSGEPGRLLNSLKWDERVDPVIWQSTKTLFERATQHGVSVTHVAAKRYEGSGFTQAALRGATYLGANQIADIANGAAASLKKSPSYVYVYINHLDAAGHDEGVGSEKWFAACLSIEELLKALLHKLPKGTRIWVTSDHGMVNVAEKIILGQDNSLMNNVTLVGGEPRARHIYLREGSEQETAIDWREQLGENADIYTRTEAIAAGLFGAEVSLDSSERMGDLIAIAKGGAILIDPTRVSQESAMVGHHGGLETAETSIPLFTQTI</sequence>
<organism evidence="1">
    <name type="scientific">freshwater metagenome</name>
    <dbReference type="NCBI Taxonomy" id="449393"/>
    <lineage>
        <taxon>unclassified sequences</taxon>
        <taxon>metagenomes</taxon>
        <taxon>ecological metagenomes</taxon>
    </lineage>
</organism>
<dbReference type="GO" id="GO:0016787">
    <property type="term" value="F:hydrolase activity"/>
    <property type="evidence" value="ECO:0007669"/>
    <property type="project" value="UniProtKB-ARBA"/>
</dbReference>
<dbReference type="Pfam" id="PF01663">
    <property type="entry name" value="Phosphodiest"/>
    <property type="match status" value="1"/>
</dbReference>
<dbReference type="AlphaFoldDB" id="A0A6J6BA86"/>